<dbReference type="Gene3D" id="3.30.365.10">
    <property type="entry name" value="Aldehyde oxidase/xanthine dehydrogenase, molybdopterin binding domain"/>
    <property type="match status" value="2"/>
</dbReference>
<dbReference type="GO" id="GO:0016491">
    <property type="term" value="F:oxidoreductase activity"/>
    <property type="evidence" value="ECO:0007669"/>
    <property type="project" value="InterPro"/>
</dbReference>
<dbReference type="KEGG" id="dti:Desti_0691"/>
<dbReference type="GO" id="GO:0005506">
    <property type="term" value="F:iron ion binding"/>
    <property type="evidence" value="ECO:0007669"/>
    <property type="project" value="InterPro"/>
</dbReference>
<dbReference type="SUPFAM" id="SSF56003">
    <property type="entry name" value="Molybdenum cofactor-binding domain"/>
    <property type="match status" value="1"/>
</dbReference>
<organism evidence="2 3">
    <name type="scientific">Desulfomonile tiedjei (strain ATCC 49306 / DSM 6799 / DCB-1)</name>
    <dbReference type="NCBI Taxonomy" id="706587"/>
    <lineage>
        <taxon>Bacteria</taxon>
        <taxon>Pseudomonadati</taxon>
        <taxon>Thermodesulfobacteriota</taxon>
        <taxon>Desulfomonilia</taxon>
        <taxon>Desulfomonilales</taxon>
        <taxon>Desulfomonilaceae</taxon>
        <taxon>Desulfomonile</taxon>
    </lineage>
</organism>
<reference evidence="3" key="1">
    <citation type="submission" date="2012-06" db="EMBL/GenBank/DDBJ databases">
        <title>Complete sequence of chromosome of Desulfomonile tiedjei DSM 6799.</title>
        <authorList>
            <person name="Lucas S."/>
            <person name="Copeland A."/>
            <person name="Lapidus A."/>
            <person name="Glavina del Rio T."/>
            <person name="Dalin E."/>
            <person name="Tice H."/>
            <person name="Bruce D."/>
            <person name="Goodwin L."/>
            <person name="Pitluck S."/>
            <person name="Peters L."/>
            <person name="Ovchinnikova G."/>
            <person name="Zeytun A."/>
            <person name="Lu M."/>
            <person name="Kyrpides N."/>
            <person name="Mavromatis K."/>
            <person name="Ivanova N."/>
            <person name="Brettin T."/>
            <person name="Detter J.C."/>
            <person name="Han C."/>
            <person name="Larimer F."/>
            <person name="Land M."/>
            <person name="Hauser L."/>
            <person name="Markowitz V."/>
            <person name="Cheng J.-F."/>
            <person name="Hugenholtz P."/>
            <person name="Woyke T."/>
            <person name="Wu D."/>
            <person name="Spring S."/>
            <person name="Schroeder M."/>
            <person name="Brambilla E."/>
            <person name="Klenk H.-P."/>
            <person name="Eisen J.A."/>
        </authorList>
    </citation>
    <scope>NUCLEOTIDE SEQUENCE [LARGE SCALE GENOMIC DNA]</scope>
    <source>
        <strain evidence="3">ATCC 49306 / DSM 6799 / DCB-1</strain>
    </source>
</reference>
<dbReference type="Pfam" id="PF20256">
    <property type="entry name" value="MoCoBD_2"/>
    <property type="match status" value="1"/>
</dbReference>
<evidence type="ECO:0000313" key="2">
    <source>
        <dbReference type="EMBL" id="AFM23417.1"/>
    </source>
</evidence>
<dbReference type="RefSeq" id="WP_014808573.1">
    <property type="nucleotide sequence ID" value="NC_018025.1"/>
</dbReference>
<dbReference type="HOGENOM" id="CLU_001681_5_0_7"/>
<evidence type="ECO:0000313" key="3">
    <source>
        <dbReference type="Proteomes" id="UP000006055"/>
    </source>
</evidence>
<dbReference type="eggNOG" id="COG1529">
    <property type="taxonomic scope" value="Bacteria"/>
</dbReference>
<proteinExistence type="predicted"/>
<keyword evidence="3" id="KW-1185">Reference proteome</keyword>
<name>I4C1H6_DESTA</name>
<dbReference type="InterPro" id="IPR016208">
    <property type="entry name" value="Ald_Oxase/xanthine_DH-like"/>
</dbReference>
<protein>
    <submittedName>
        <fullName evidence="2">Aerobic-type carbon monoxide dehydrogenase, large subunit CoxL/CutL-like protein</fullName>
    </submittedName>
</protein>
<dbReference type="AlphaFoldDB" id="I4C1H6"/>
<evidence type="ECO:0000259" key="1">
    <source>
        <dbReference type="Pfam" id="PF20256"/>
    </source>
</evidence>
<dbReference type="InterPro" id="IPR046867">
    <property type="entry name" value="AldOxase/xan_DH_MoCoBD2"/>
</dbReference>
<dbReference type="PANTHER" id="PTHR11908">
    <property type="entry name" value="XANTHINE DEHYDROGENASE"/>
    <property type="match status" value="1"/>
</dbReference>
<dbReference type="EMBL" id="CP003360">
    <property type="protein sequence ID" value="AFM23417.1"/>
    <property type="molecule type" value="Genomic_DNA"/>
</dbReference>
<dbReference type="PANTHER" id="PTHR11908:SF157">
    <property type="entry name" value="XANTHINE DEHYDROGENASE SUBUNIT D-RELATED"/>
    <property type="match status" value="1"/>
</dbReference>
<feature type="domain" description="Aldehyde oxidase/xanthine dehydrogenase second molybdopterin binding" evidence="1">
    <location>
        <begin position="2"/>
        <end position="265"/>
    </location>
</feature>
<sequence>MKKRGVGLACIYFGMGNTAKPNPSSAYVELLEDGSCLVRCGAADLGQGSDTVLVQIAAMALGLKPEVVFIESADTLTTPEAGMSSASRQTYVSGNAVRIAAEKVKELILKQAEDDLEARGEDLVIFDGLVYVQGAPDSGTTVEHICRNLRARGILTSAWGSFNPPTPEMLDQETGAGIPYGAYSYAAQAVEVEVDTETGEFDIIRVIAAHDVGKAVNPMGVEGQIEGGVVMGLGYGTMEELVYKDGQLTTTGFGTYLLPTALDAPPVVPIIVEEPEPTGPFGAKGTGEPPACPTAAALLNAIYDAVGVNITSLPVTAEKVYEGLRTLEKDRNEIGRNGSN</sequence>
<dbReference type="STRING" id="706587.Desti_0691"/>
<gene>
    <name evidence="2" type="ordered locus">Desti_0691</name>
</gene>
<dbReference type="InterPro" id="IPR037165">
    <property type="entry name" value="AldOxase/xan_DH_Mopterin-bd_sf"/>
</dbReference>
<dbReference type="OrthoDB" id="9775084at2"/>
<dbReference type="Proteomes" id="UP000006055">
    <property type="component" value="Chromosome"/>
</dbReference>
<dbReference type="PATRIC" id="fig|706587.4.peg.779"/>
<accession>I4C1H6</accession>